<dbReference type="AlphaFoldDB" id="A0A7I7QQM5"/>
<protein>
    <submittedName>
        <fullName evidence="1">Uncharacterized protein</fullName>
    </submittedName>
</protein>
<accession>A0A7I7QQM5</accession>
<dbReference type="Proteomes" id="UP000467193">
    <property type="component" value="Chromosome"/>
</dbReference>
<sequence>MQHCGQIVRAIEEPAEFSREPGLVDSQEFEEHVLLGREVEVEGTSGHSCCLDDCVDVSRVGAGPLELHHCGVENARTGTKPLSLTPLGSVAHVIIVPLAWRTLTCVTEMSRLRVGISGVDFGE</sequence>
<proteinExistence type="predicted"/>
<name>A0A7I7QQM5_9MYCO</name>
<organism evidence="1 2">
    <name type="scientific">Mycolicibacterium sediminis</name>
    <dbReference type="NCBI Taxonomy" id="1286180"/>
    <lineage>
        <taxon>Bacteria</taxon>
        <taxon>Bacillati</taxon>
        <taxon>Actinomycetota</taxon>
        <taxon>Actinomycetes</taxon>
        <taxon>Mycobacteriales</taxon>
        <taxon>Mycobacteriaceae</taxon>
        <taxon>Mycolicibacterium</taxon>
    </lineage>
</organism>
<reference evidence="1 2" key="1">
    <citation type="journal article" date="2019" name="Emerg. Microbes Infect.">
        <title>Comprehensive subspecies identification of 175 nontuberculous mycobacteria species based on 7547 genomic profiles.</title>
        <authorList>
            <person name="Matsumoto Y."/>
            <person name="Kinjo T."/>
            <person name="Motooka D."/>
            <person name="Nabeya D."/>
            <person name="Jung N."/>
            <person name="Uechi K."/>
            <person name="Horii T."/>
            <person name="Iida T."/>
            <person name="Fujita J."/>
            <person name="Nakamura S."/>
        </authorList>
    </citation>
    <scope>NUCLEOTIDE SEQUENCE [LARGE SCALE GENOMIC DNA]</scope>
    <source>
        <strain evidence="1 2">JCM 17899</strain>
    </source>
</reference>
<dbReference type="EMBL" id="AP022588">
    <property type="protein sequence ID" value="BBY28575.1"/>
    <property type="molecule type" value="Genomic_DNA"/>
</dbReference>
<keyword evidence="2" id="KW-1185">Reference proteome</keyword>
<evidence type="ECO:0000313" key="1">
    <source>
        <dbReference type="EMBL" id="BBY28575.1"/>
    </source>
</evidence>
<evidence type="ECO:0000313" key="2">
    <source>
        <dbReference type="Proteomes" id="UP000467193"/>
    </source>
</evidence>
<dbReference type="KEGG" id="msei:MSEDJ_26710"/>
<gene>
    <name evidence="1" type="ORF">MSEDJ_26710</name>
</gene>